<dbReference type="PANTHER" id="PTHR24305">
    <property type="entry name" value="CYTOCHROME P450"/>
    <property type="match status" value="1"/>
</dbReference>
<dbReference type="InterPro" id="IPR036396">
    <property type="entry name" value="Cyt_P450_sf"/>
</dbReference>
<keyword evidence="2" id="KW-0479">Metal-binding</keyword>
<dbReference type="RefSeq" id="WP_253855704.1">
    <property type="nucleotide sequence ID" value="NZ_BAAALM010000016.1"/>
</dbReference>
<evidence type="ECO:0000313" key="5">
    <source>
        <dbReference type="EMBL" id="GAA1216121.1"/>
    </source>
</evidence>
<comment type="similarity">
    <text evidence="1">Belongs to the cytochrome P450 family.</text>
</comment>
<dbReference type="Pfam" id="PF00067">
    <property type="entry name" value="p450"/>
    <property type="match status" value="1"/>
</dbReference>
<dbReference type="SUPFAM" id="SSF48264">
    <property type="entry name" value="Cytochrome P450"/>
    <property type="match status" value="1"/>
</dbReference>
<dbReference type="PANTHER" id="PTHR24305:SF166">
    <property type="entry name" value="CYTOCHROME P450 12A4, MITOCHONDRIAL-RELATED"/>
    <property type="match status" value="1"/>
</dbReference>
<evidence type="ECO:0000313" key="6">
    <source>
        <dbReference type="Proteomes" id="UP001500467"/>
    </source>
</evidence>
<evidence type="ECO:0000256" key="2">
    <source>
        <dbReference type="ARBA" id="ARBA00022723"/>
    </source>
</evidence>
<proteinExistence type="inferred from homology"/>
<evidence type="ECO:0000256" key="3">
    <source>
        <dbReference type="ARBA" id="ARBA00023004"/>
    </source>
</evidence>
<gene>
    <name evidence="5" type="ORF">GCM10009675_42900</name>
</gene>
<feature type="region of interest" description="Disordered" evidence="4">
    <location>
        <begin position="1"/>
        <end position="34"/>
    </location>
</feature>
<accession>A0ABN1VLI1</accession>
<dbReference type="InterPro" id="IPR050121">
    <property type="entry name" value="Cytochrome_P450_monoxygenase"/>
</dbReference>
<sequence length="467" mass="50707">MTTSDRSATPTTAPSGGTLRGDQPHPASDTASVAETARVAATVLAPTIAAGPITRRPAVMHLAERFDLDRRAIATLRRLRRTHHGRPVRLRLPGRSVTVLLDHADAGRMLAAAPVPFSPATLEKRAALSRFQPHGVLVSEGPWRQRRRDANEDALEPGRELHHLASEWVDPIRTGADDLPSGIGWEDFSTVWWRIVRQVTLGGDTADDREVTDLLGRLRQDANWAYLLPRNRRLRDRFLALVRQQTGLDRQGSLVSALNAVAADARQAGTGPGDTGLDAAGQVPHWLFAFDAAGIATFRALALIATHPGAHARAREEAGHRGEDEVRQLPFLRACVLESLRLWPTTPALLREARADTAWGGEGTTFLAFTPLFHRDSGRLPYADRFDPDIWLDGRARAQPALVPFSSGPAACPGRDVVLFTTATLLAAILGRREVRLTGTGGTRLGPGRLPASLNHVTLTFSSRPST</sequence>
<feature type="compositionally biased region" description="Polar residues" evidence="4">
    <location>
        <begin position="1"/>
        <end position="15"/>
    </location>
</feature>
<dbReference type="Proteomes" id="UP001500467">
    <property type="component" value="Unassembled WGS sequence"/>
</dbReference>
<dbReference type="EMBL" id="BAAALM010000016">
    <property type="protein sequence ID" value="GAA1216121.1"/>
    <property type="molecule type" value="Genomic_DNA"/>
</dbReference>
<protein>
    <submittedName>
        <fullName evidence="5">Cytochrome P450</fullName>
    </submittedName>
</protein>
<dbReference type="InterPro" id="IPR002403">
    <property type="entry name" value="Cyt_P450_E_grp-IV"/>
</dbReference>
<keyword evidence="6" id="KW-1185">Reference proteome</keyword>
<dbReference type="Gene3D" id="1.10.630.10">
    <property type="entry name" value="Cytochrome P450"/>
    <property type="match status" value="1"/>
</dbReference>
<evidence type="ECO:0000256" key="4">
    <source>
        <dbReference type="SAM" id="MobiDB-lite"/>
    </source>
</evidence>
<organism evidence="5 6">
    <name type="scientific">Prauserella alba</name>
    <dbReference type="NCBI Taxonomy" id="176898"/>
    <lineage>
        <taxon>Bacteria</taxon>
        <taxon>Bacillati</taxon>
        <taxon>Actinomycetota</taxon>
        <taxon>Actinomycetes</taxon>
        <taxon>Pseudonocardiales</taxon>
        <taxon>Pseudonocardiaceae</taxon>
        <taxon>Prauserella</taxon>
    </lineage>
</organism>
<comment type="caution">
    <text evidence="5">The sequence shown here is derived from an EMBL/GenBank/DDBJ whole genome shotgun (WGS) entry which is preliminary data.</text>
</comment>
<reference evidence="5 6" key="1">
    <citation type="journal article" date="2019" name="Int. J. Syst. Evol. Microbiol.">
        <title>The Global Catalogue of Microorganisms (GCM) 10K type strain sequencing project: providing services to taxonomists for standard genome sequencing and annotation.</title>
        <authorList>
            <consortium name="The Broad Institute Genomics Platform"/>
            <consortium name="The Broad Institute Genome Sequencing Center for Infectious Disease"/>
            <person name="Wu L."/>
            <person name="Ma J."/>
        </authorList>
    </citation>
    <scope>NUCLEOTIDE SEQUENCE [LARGE SCALE GENOMIC DNA]</scope>
    <source>
        <strain evidence="5 6">JCM 13022</strain>
    </source>
</reference>
<evidence type="ECO:0000256" key="1">
    <source>
        <dbReference type="ARBA" id="ARBA00010617"/>
    </source>
</evidence>
<dbReference type="PRINTS" id="PR00465">
    <property type="entry name" value="EP450IV"/>
</dbReference>
<name>A0ABN1VLI1_9PSEU</name>
<keyword evidence="3" id="KW-0408">Iron</keyword>
<dbReference type="InterPro" id="IPR001128">
    <property type="entry name" value="Cyt_P450"/>
</dbReference>